<keyword evidence="1" id="KW-0472">Membrane</keyword>
<accession>W7DRW1</accession>
<evidence type="ECO:0000313" key="2">
    <source>
        <dbReference type="EMBL" id="EUJ53048.1"/>
    </source>
</evidence>
<sequence length="109" mass="12554">MGYLLIVSLFYVVVGILFVVRETLRGTGDALVPLMMGIFELVSRLVIGFALSKIMGYEGLWWATPVAWVTATALGLWRYKSGAWKRKAVIRKKTMKAKKRHRRRFFLVF</sequence>
<evidence type="ECO:0000256" key="1">
    <source>
        <dbReference type="SAM" id="Phobius"/>
    </source>
</evidence>
<feature type="transmembrane region" description="Helical" evidence="1">
    <location>
        <begin position="6"/>
        <end position="24"/>
    </location>
</feature>
<evidence type="ECO:0000313" key="3">
    <source>
        <dbReference type="Proteomes" id="UP000019241"/>
    </source>
</evidence>
<proteinExistence type="predicted"/>
<keyword evidence="1" id="KW-0812">Transmembrane</keyword>
<dbReference type="Proteomes" id="UP000019241">
    <property type="component" value="Unassembled WGS sequence"/>
</dbReference>
<dbReference type="AlphaFoldDB" id="W7DRW1"/>
<reference evidence="2 3" key="1">
    <citation type="submission" date="2012-12" db="EMBL/GenBank/DDBJ databases">
        <title>Novel taxa of Listeriaceae from agricultural environments in the United States.</title>
        <authorList>
            <person name="den Bakker H.C."/>
            <person name="Allred A."/>
            <person name="Warchocki S."/>
            <person name="Wright E.M."/>
            <person name="Burrell A."/>
            <person name="Nightingale K.K."/>
            <person name="Kephart D."/>
            <person name="Wiedmann M."/>
        </authorList>
    </citation>
    <scope>NUCLEOTIDE SEQUENCE [LARGE SCALE GENOMIC DNA]</scope>
    <source>
        <strain evidence="2 3">FSL S10-1203</strain>
    </source>
</reference>
<gene>
    <name evidence="2" type="ORF">MCOL2_12372</name>
</gene>
<feature type="transmembrane region" description="Helical" evidence="1">
    <location>
        <begin position="60"/>
        <end position="77"/>
    </location>
</feature>
<dbReference type="EMBL" id="AODM01000040">
    <property type="protein sequence ID" value="EUJ53048.1"/>
    <property type="molecule type" value="Genomic_DNA"/>
</dbReference>
<dbReference type="PATRIC" id="fig|1265822.4.peg.2509"/>
<protein>
    <submittedName>
        <fullName evidence="2">Putative proton-driven multidrug efflux pump</fullName>
    </submittedName>
</protein>
<comment type="caution">
    <text evidence="2">The sequence shown here is derived from an EMBL/GenBank/DDBJ whole genome shotgun (WGS) entry which is preliminary data.</text>
</comment>
<organism evidence="2 3">
    <name type="scientific">Listeria fleischmannii FSL S10-1203</name>
    <dbReference type="NCBI Taxonomy" id="1265822"/>
    <lineage>
        <taxon>Bacteria</taxon>
        <taxon>Bacillati</taxon>
        <taxon>Bacillota</taxon>
        <taxon>Bacilli</taxon>
        <taxon>Bacillales</taxon>
        <taxon>Listeriaceae</taxon>
        <taxon>Listeria</taxon>
    </lineage>
</organism>
<name>W7DRW1_9LIST</name>
<keyword evidence="1" id="KW-1133">Transmembrane helix</keyword>
<feature type="transmembrane region" description="Helical" evidence="1">
    <location>
        <begin position="31"/>
        <end position="54"/>
    </location>
</feature>